<protein>
    <recommendedName>
        <fullName evidence="3">DUF2642 domain-containing protein</fullName>
    </recommendedName>
</protein>
<reference evidence="1 2" key="1">
    <citation type="submission" date="2011-04" db="EMBL/GenBank/DDBJ databases">
        <authorList>
            <person name="Muzny D."/>
            <person name="Qin X."/>
            <person name="Deng J."/>
            <person name="Jiang H."/>
            <person name="Liu Y."/>
            <person name="Qu J."/>
            <person name="Song X.-Z."/>
            <person name="Zhang L."/>
            <person name="Thornton R."/>
            <person name="Coyle M."/>
            <person name="Francisco L."/>
            <person name="Jackson L."/>
            <person name="Javaid M."/>
            <person name="Korchina V."/>
            <person name="Kovar C."/>
            <person name="Mata R."/>
            <person name="Mathew T."/>
            <person name="Ngo R."/>
            <person name="Nguyen L."/>
            <person name="Nguyen N."/>
            <person name="Okwuonu G."/>
            <person name="Ongeri F."/>
            <person name="Pham C."/>
            <person name="Simmons D."/>
            <person name="Wilczek-Boney K."/>
            <person name="Hale W."/>
            <person name="Jakkamsetti A."/>
            <person name="Pham P."/>
            <person name="Ruth R."/>
            <person name="San Lucas F."/>
            <person name="Warren J."/>
            <person name="Zhang J."/>
            <person name="Zhao Z."/>
            <person name="Zhou C."/>
            <person name="Zhu D."/>
            <person name="Lee S."/>
            <person name="Bess C."/>
            <person name="Blankenburg K."/>
            <person name="Forbes L."/>
            <person name="Fu Q."/>
            <person name="Gubbala S."/>
            <person name="Hirani K."/>
            <person name="Jayaseelan J.C."/>
            <person name="Lara F."/>
            <person name="Munidasa M."/>
            <person name="Palculict T."/>
            <person name="Patil S."/>
            <person name="Pu L.-L."/>
            <person name="Saada N."/>
            <person name="Tang L."/>
            <person name="Weissenberger G."/>
            <person name="Zhu Y."/>
            <person name="Hemphill L."/>
            <person name="Shang Y."/>
            <person name="Youmans B."/>
            <person name="Ayvaz T."/>
            <person name="Ross M."/>
            <person name="Santibanez J."/>
            <person name="Aqrawi P."/>
            <person name="Gross S."/>
            <person name="Joshi V."/>
            <person name="Fowler G."/>
            <person name="Nazareth L."/>
            <person name="Reid J."/>
            <person name="Worley K."/>
            <person name="Petrosino J."/>
            <person name="Highlander S."/>
            <person name="Gibbs R."/>
        </authorList>
    </citation>
    <scope>NUCLEOTIDE SEQUENCE [LARGE SCALE GENOMIC DNA]</scope>
    <source>
        <strain evidence="1 2">2681</strain>
    </source>
</reference>
<comment type="caution">
    <text evidence="1">The sequence shown here is derived from an EMBL/GenBank/DDBJ whole genome shotgun (WGS) entry which is preliminary data.</text>
</comment>
<dbReference type="Pfam" id="PF10842">
    <property type="entry name" value="DUF2642"/>
    <property type="match status" value="1"/>
</dbReference>
<dbReference type="AlphaFoldDB" id="F9DRV5"/>
<evidence type="ECO:0000313" key="1">
    <source>
        <dbReference type="EMBL" id="EGQ26466.1"/>
    </source>
</evidence>
<evidence type="ECO:0000313" key="2">
    <source>
        <dbReference type="Proteomes" id="UP000005316"/>
    </source>
</evidence>
<organism evidence="1 2">
    <name type="scientific">Sporosarcina newyorkensis 2681</name>
    <dbReference type="NCBI Taxonomy" id="1027292"/>
    <lineage>
        <taxon>Bacteria</taxon>
        <taxon>Bacillati</taxon>
        <taxon>Bacillota</taxon>
        <taxon>Bacilli</taxon>
        <taxon>Bacillales</taxon>
        <taxon>Caryophanaceae</taxon>
        <taxon>Sporosarcina</taxon>
    </lineage>
</organism>
<dbReference type="InterPro" id="IPR020139">
    <property type="entry name" value="DUF2642"/>
</dbReference>
<gene>
    <name evidence="1" type="ORF">HMPREF9372_1535</name>
</gene>
<sequence length="82" mass="9239">MINVKGGNKMSGKQTEVGLVSIVDSYLYQRLHGFRGKWVVINTTKNPLQGLLHSVSPDHVVIEVSDTPFYVRIQEIVWITEA</sequence>
<evidence type="ECO:0008006" key="3">
    <source>
        <dbReference type="Google" id="ProtNLM"/>
    </source>
</evidence>
<dbReference type="eggNOG" id="ENOG50335FH">
    <property type="taxonomic scope" value="Bacteria"/>
</dbReference>
<accession>F9DRV5</accession>
<name>F9DRV5_9BACL</name>
<proteinExistence type="predicted"/>
<dbReference type="EMBL" id="AFPZ01000042">
    <property type="protein sequence ID" value="EGQ26466.1"/>
    <property type="molecule type" value="Genomic_DNA"/>
</dbReference>
<dbReference type="HOGENOM" id="CLU_189924_1_0_9"/>
<dbReference type="Proteomes" id="UP000005316">
    <property type="component" value="Unassembled WGS sequence"/>
</dbReference>